<accession>A0A6J5L4B2</accession>
<evidence type="ECO:0000313" key="1">
    <source>
        <dbReference type="EMBL" id="CAB4129264.1"/>
    </source>
</evidence>
<organism evidence="1">
    <name type="scientific">uncultured Caudovirales phage</name>
    <dbReference type="NCBI Taxonomy" id="2100421"/>
    <lineage>
        <taxon>Viruses</taxon>
        <taxon>Duplodnaviria</taxon>
        <taxon>Heunggongvirae</taxon>
        <taxon>Uroviricota</taxon>
        <taxon>Caudoviricetes</taxon>
        <taxon>Peduoviridae</taxon>
        <taxon>Maltschvirus</taxon>
        <taxon>Maltschvirus maltsch</taxon>
    </lineage>
</organism>
<proteinExistence type="predicted"/>
<gene>
    <name evidence="1" type="ORF">UFOVP112_362</name>
</gene>
<dbReference type="EMBL" id="LR796233">
    <property type="protein sequence ID" value="CAB4129264.1"/>
    <property type="molecule type" value="Genomic_DNA"/>
</dbReference>
<name>A0A6J5L4B2_9CAUD</name>
<reference evidence="1" key="1">
    <citation type="submission" date="2020-04" db="EMBL/GenBank/DDBJ databases">
        <authorList>
            <person name="Chiriac C."/>
            <person name="Salcher M."/>
            <person name="Ghai R."/>
            <person name="Kavagutti S V."/>
        </authorList>
    </citation>
    <scope>NUCLEOTIDE SEQUENCE</scope>
</reference>
<sequence>MKFFRETTQWAVPNHVYLLSTDKSKMYGYIKCGTEVAETFKKPYRFDARGRSFVEVKELGEIDLDEVKSEKWEFTGSKGDAYIVQKIDGVLRCACPGFTFRGDCKHVKSVEEKA</sequence>
<evidence type="ECO:0008006" key="2">
    <source>
        <dbReference type="Google" id="ProtNLM"/>
    </source>
</evidence>
<protein>
    <recommendedName>
        <fullName evidence="2">SWIM-type domain-containing protein</fullName>
    </recommendedName>
</protein>